<evidence type="ECO:0000256" key="1">
    <source>
        <dbReference type="SAM" id="Phobius"/>
    </source>
</evidence>
<feature type="domain" description="SET" evidence="2">
    <location>
        <begin position="153"/>
        <end position="266"/>
    </location>
</feature>
<sequence length="368" mass="42962">MTQQSPALYIFIVTIVTTVFTINVANVKCKAGFENVGQWCFSFYLVGKSLSDSIEICTKAGGNMVLIDEYRKIEMLRKHMKEKGLIHKLTVQNREALIKSYQEIRELTTYQENYCNTYKTNRLLKPAEEFYIPNAKLPVNFNGNGRARLTTPSGFFIAKSPIPSAGYGAWTKTRVRKYTVLGEYEGEEHKIEGNSPYSWVIYEDKKKEKRHFIDASSPAKSNWLRYINCARNVWEENVYSFVCDNLVFYMTTKEVEPNTEFLTWYGRNDGLMLGITKLHPASELDLNSTFYIRLSYMPQDFKKNDLKYHQNWFSNKHDIKENKIQYGILDSYHDGAWKIQRENNYTYYTGEDGFSVPFVCEHQPLDVK</sequence>
<evidence type="ECO:0000259" key="2">
    <source>
        <dbReference type="PROSITE" id="PS50280"/>
    </source>
</evidence>
<proteinExistence type="predicted"/>
<dbReference type="InterPro" id="IPR001214">
    <property type="entry name" value="SET_dom"/>
</dbReference>
<dbReference type="Gene3D" id="2.170.270.10">
    <property type="entry name" value="SET domain"/>
    <property type="match status" value="1"/>
</dbReference>
<keyword evidence="1" id="KW-1133">Transmembrane helix</keyword>
<protein>
    <recommendedName>
        <fullName evidence="2">SET domain-containing protein</fullName>
    </recommendedName>
</protein>
<feature type="transmembrane region" description="Helical" evidence="1">
    <location>
        <begin position="7"/>
        <end position="25"/>
    </location>
</feature>
<dbReference type="InterPro" id="IPR016187">
    <property type="entry name" value="CTDL_fold"/>
</dbReference>
<evidence type="ECO:0000313" key="4">
    <source>
        <dbReference type="Proteomes" id="UP000005408"/>
    </source>
</evidence>
<dbReference type="SUPFAM" id="SSF56436">
    <property type="entry name" value="C-type lectin-like"/>
    <property type="match status" value="1"/>
</dbReference>
<accession>A0A8W8KZ09</accession>
<dbReference type="Pfam" id="PF21549">
    <property type="entry name" value="PRDM2_PR"/>
    <property type="match status" value="1"/>
</dbReference>
<organism evidence="3 4">
    <name type="scientific">Magallana gigas</name>
    <name type="common">Pacific oyster</name>
    <name type="synonym">Crassostrea gigas</name>
    <dbReference type="NCBI Taxonomy" id="29159"/>
    <lineage>
        <taxon>Eukaryota</taxon>
        <taxon>Metazoa</taxon>
        <taxon>Spiralia</taxon>
        <taxon>Lophotrochozoa</taxon>
        <taxon>Mollusca</taxon>
        <taxon>Bivalvia</taxon>
        <taxon>Autobranchia</taxon>
        <taxon>Pteriomorphia</taxon>
        <taxon>Ostreida</taxon>
        <taxon>Ostreoidea</taxon>
        <taxon>Ostreidae</taxon>
        <taxon>Magallana</taxon>
    </lineage>
</organism>
<dbReference type="InterPro" id="IPR046341">
    <property type="entry name" value="SET_dom_sf"/>
</dbReference>
<keyword evidence="1" id="KW-0472">Membrane</keyword>
<dbReference type="PROSITE" id="PS50280">
    <property type="entry name" value="SET"/>
    <property type="match status" value="1"/>
</dbReference>
<reference evidence="3" key="1">
    <citation type="submission" date="2022-08" db="UniProtKB">
        <authorList>
            <consortium name="EnsemblMetazoa"/>
        </authorList>
    </citation>
    <scope>IDENTIFICATION</scope>
    <source>
        <strain evidence="3">05x7-T-G4-1.051#20</strain>
    </source>
</reference>
<dbReference type="AlphaFoldDB" id="A0A8W8KZ09"/>
<name>A0A8W8KZ09_MAGGI</name>
<dbReference type="EnsemblMetazoa" id="G25601.1">
    <property type="protein sequence ID" value="G25601.1:cds"/>
    <property type="gene ID" value="G25601"/>
</dbReference>
<evidence type="ECO:0000313" key="3">
    <source>
        <dbReference type="EnsemblMetazoa" id="G25601.1:cds"/>
    </source>
</evidence>
<keyword evidence="1" id="KW-0812">Transmembrane</keyword>
<dbReference type="SUPFAM" id="SSF82199">
    <property type="entry name" value="SET domain"/>
    <property type="match status" value="1"/>
</dbReference>
<dbReference type="Proteomes" id="UP000005408">
    <property type="component" value="Unassembled WGS sequence"/>
</dbReference>
<keyword evidence="4" id="KW-1185">Reference proteome</keyword>